<protein>
    <recommendedName>
        <fullName evidence="4">3-beta hydroxysteroid dehydrogenase/isomerase domain-containing protein</fullName>
    </recommendedName>
</protein>
<dbReference type="GO" id="GO:0006694">
    <property type="term" value="P:steroid biosynthetic process"/>
    <property type="evidence" value="ECO:0007669"/>
    <property type="project" value="InterPro"/>
</dbReference>
<accession>A0A9P7G5S4</accession>
<evidence type="ECO:0000256" key="1">
    <source>
        <dbReference type="ARBA" id="ARBA00009219"/>
    </source>
</evidence>
<dbReference type="GO" id="GO:0016616">
    <property type="term" value="F:oxidoreductase activity, acting on the CH-OH group of donors, NAD or NADP as acceptor"/>
    <property type="evidence" value="ECO:0007669"/>
    <property type="project" value="InterPro"/>
</dbReference>
<dbReference type="PANTHER" id="PTHR43245:SF51">
    <property type="entry name" value="SHORT CHAIN DEHYDROGENASE_REDUCTASE FAMILY 42E, MEMBER 2"/>
    <property type="match status" value="1"/>
</dbReference>
<reference evidence="5" key="1">
    <citation type="submission" date="2020-07" db="EMBL/GenBank/DDBJ databases">
        <authorList>
            <person name="Nieuwenhuis M."/>
            <person name="Van De Peppel L.J.J."/>
        </authorList>
    </citation>
    <scope>NUCLEOTIDE SEQUENCE</scope>
    <source>
        <strain evidence="5">AP01</strain>
        <tissue evidence="5">Mycelium</tissue>
    </source>
</reference>
<dbReference type="Proteomes" id="UP000775547">
    <property type="component" value="Unassembled WGS sequence"/>
</dbReference>
<proteinExistence type="inferred from homology"/>
<dbReference type="InterPro" id="IPR036291">
    <property type="entry name" value="NAD(P)-bd_dom_sf"/>
</dbReference>
<evidence type="ECO:0000256" key="3">
    <source>
        <dbReference type="SAM" id="MobiDB-lite"/>
    </source>
</evidence>
<dbReference type="InterPro" id="IPR002225">
    <property type="entry name" value="3Beta_OHSteriod_DH/Estase"/>
</dbReference>
<name>A0A9P7G5S4_9AGAR</name>
<comment type="caution">
    <text evidence="5">The sequence shown here is derived from an EMBL/GenBank/DDBJ whole genome shotgun (WGS) entry which is preliminary data.</text>
</comment>
<evidence type="ECO:0000313" key="6">
    <source>
        <dbReference type="Proteomes" id="UP000775547"/>
    </source>
</evidence>
<dbReference type="AlphaFoldDB" id="A0A9P7G5S4"/>
<dbReference type="PANTHER" id="PTHR43245">
    <property type="entry name" value="BIFUNCTIONAL POLYMYXIN RESISTANCE PROTEIN ARNA"/>
    <property type="match status" value="1"/>
</dbReference>
<dbReference type="Pfam" id="PF01073">
    <property type="entry name" value="3Beta_HSD"/>
    <property type="match status" value="1"/>
</dbReference>
<feature type="compositionally biased region" description="Basic and acidic residues" evidence="3">
    <location>
        <begin position="503"/>
        <end position="523"/>
    </location>
</feature>
<keyword evidence="6" id="KW-1185">Reference proteome</keyword>
<organism evidence="5 6">
    <name type="scientific">Asterophora parasitica</name>
    <dbReference type="NCBI Taxonomy" id="117018"/>
    <lineage>
        <taxon>Eukaryota</taxon>
        <taxon>Fungi</taxon>
        <taxon>Dikarya</taxon>
        <taxon>Basidiomycota</taxon>
        <taxon>Agaricomycotina</taxon>
        <taxon>Agaricomycetes</taxon>
        <taxon>Agaricomycetidae</taxon>
        <taxon>Agaricales</taxon>
        <taxon>Tricholomatineae</taxon>
        <taxon>Lyophyllaceae</taxon>
        <taxon>Asterophora</taxon>
    </lineage>
</organism>
<evidence type="ECO:0000259" key="4">
    <source>
        <dbReference type="Pfam" id="PF01073"/>
    </source>
</evidence>
<dbReference type="EMBL" id="JABCKV010000169">
    <property type="protein sequence ID" value="KAG5642648.1"/>
    <property type="molecule type" value="Genomic_DNA"/>
</dbReference>
<dbReference type="SUPFAM" id="SSF51735">
    <property type="entry name" value="NAD(P)-binding Rossmann-fold domains"/>
    <property type="match status" value="1"/>
</dbReference>
<gene>
    <name evidence="5" type="ORF">DXG03_002387</name>
</gene>
<evidence type="ECO:0000256" key="2">
    <source>
        <dbReference type="ARBA" id="ARBA00023002"/>
    </source>
</evidence>
<feature type="domain" description="3-beta hydroxysteroid dehydrogenase/isomerase" evidence="4">
    <location>
        <begin position="99"/>
        <end position="388"/>
    </location>
</feature>
<comment type="similarity">
    <text evidence="1">Belongs to the 3-beta-HSD family.</text>
</comment>
<dbReference type="OrthoDB" id="10058185at2759"/>
<keyword evidence="2" id="KW-0560">Oxidoreductase</keyword>
<feature type="region of interest" description="Disordered" evidence="3">
    <location>
        <begin position="503"/>
        <end position="539"/>
    </location>
</feature>
<evidence type="ECO:0000313" key="5">
    <source>
        <dbReference type="EMBL" id="KAG5642648.1"/>
    </source>
</evidence>
<reference evidence="5" key="2">
    <citation type="submission" date="2021-10" db="EMBL/GenBank/DDBJ databases">
        <title>Phylogenomics reveals ancestral predisposition of the termite-cultivated fungus Termitomyces towards a domesticated lifestyle.</title>
        <authorList>
            <person name="Auxier B."/>
            <person name="Grum-Grzhimaylo A."/>
            <person name="Cardenas M.E."/>
            <person name="Lodge J.D."/>
            <person name="Laessoe T."/>
            <person name="Pedersen O."/>
            <person name="Smith M.E."/>
            <person name="Kuyper T.W."/>
            <person name="Franco-Molano E.A."/>
            <person name="Baroni T.J."/>
            <person name="Aanen D.K."/>
        </authorList>
    </citation>
    <scope>NUCLEOTIDE SEQUENCE</scope>
    <source>
        <strain evidence="5">AP01</strain>
        <tissue evidence="5">Mycelium</tissue>
    </source>
</reference>
<dbReference type="InterPro" id="IPR050177">
    <property type="entry name" value="Lipid_A_modif_metabolic_enz"/>
</dbReference>
<dbReference type="Gene3D" id="3.40.50.720">
    <property type="entry name" value="NAD(P)-binding Rossmann-like Domain"/>
    <property type="match status" value="1"/>
</dbReference>
<sequence length="539" mass="59106">MAAILYAVILLLFFAVYVPLNNYRLTRLPKEAAAFSPVRWTPESVREDAAKLAQKLPITINDQLPPKTGRRYIVVGGVLATFYSSSLKLLTKRVFSIQAGFLGGWIVCSLLERGESPSHIRILDIRPPVRDDLNAALEQGVSFIQVDVSDLAAVDAAFTAPWPSISSSPSSDSKPELTVYHTAANIRFYERHPVFLSRSARVNFTGTQNVVNASRKAGATVLVYTSSGSVGVRSSRFFLWPWEKEPNHFLQIIGDDDSMLPKRHEDFFSNYAVSKLKAEVLVRGADRSATGDGNGDKVLRTGCIRPGNGVFGPRGDILCGAYLVRRSNPTWTGNILQSFCYVENCALAHLCYEERLIALLDSSSKKLPDIGGQAFIIADPGPPPTYGDAYTALTTLSKGECTFPSLHPTPMLILATLIERYSLLQFFSSSGAWGSLGKVVGSFLPPVTGDLVNLQPSLFALTSVHLVMDDSRARKSPQEGGLGYVGKWTTLQGIVKTVDEHRKELSLDREREGRGEGGRKGRSEMAGISFDWRKSKRAK</sequence>